<keyword evidence="2" id="KW-1185">Reference proteome</keyword>
<comment type="caution">
    <text evidence="1">The sequence shown here is derived from an EMBL/GenBank/DDBJ whole genome shotgun (WGS) entry which is preliminary data.</text>
</comment>
<organism evidence="1 2">
    <name type="scientific">Dyella acidisoli</name>
    <dbReference type="NCBI Taxonomy" id="1867834"/>
    <lineage>
        <taxon>Bacteria</taxon>
        <taxon>Pseudomonadati</taxon>
        <taxon>Pseudomonadota</taxon>
        <taxon>Gammaproteobacteria</taxon>
        <taxon>Lysobacterales</taxon>
        <taxon>Rhodanobacteraceae</taxon>
        <taxon>Dyella</taxon>
    </lineage>
</organism>
<gene>
    <name evidence="1" type="ORF">GCM10007901_45310</name>
</gene>
<evidence type="ECO:0000313" key="1">
    <source>
        <dbReference type="EMBL" id="GLQ95575.1"/>
    </source>
</evidence>
<accession>A0ABQ5XV20</accession>
<name>A0ABQ5XV20_9GAMM</name>
<reference evidence="2" key="1">
    <citation type="journal article" date="2019" name="Int. J. Syst. Evol. Microbiol.">
        <title>The Global Catalogue of Microorganisms (GCM) 10K type strain sequencing project: providing services to taxonomists for standard genome sequencing and annotation.</title>
        <authorList>
            <consortium name="The Broad Institute Genomics Platform"/>
            <consortium name="The Broad Institute Genome Sequencing Center for Infectious Disease"/>
            <person name="Wu L."/>
            <person name="Ma J."/>
        </authorList>
    </citation>
    <scope>NUCLEOTIDE SEQUENCE [LARGE SCALE GENOMIC DNA]</scope>
    <source>
        <strain evidence="2">NBRC 111980</strain>
    </source>
</reference>
<dbReference type="Proteomes" id="UP001156670">
    <property type="component" value="Unassembled WGS sequence"/>
</dbReference>
<sequence length="50" mass="5677">MNNENVEIVRPFARMMASEMRTEDVDSMTKNGLLNTVRSGHLPTDWPDLG</sequence>
<dbReference type="RefSeq" id="WP_284323256.1">
    <property type="nucleotide sequence ID" value="NZ_BSOB01000064.1"/>
</dbReference>
<protein>
    <submittedName>
        <fullName evidence="1">Uncharacterized protein</fullName>
    </submittedName>
</protein>
<dbReference type="EMBL" id="BSOB01000064">
    <property type="protein sequence ID" value="GLQ95575.1"/>
    <property type="molecule type" value="Genomic_DNA"/>
</dbReference>
<proteinExistence type="predicted"/>
<evidence type="ECO:0000313" key="2">
    <source>
        <dbReference type="Proteomes" id="UP001156670"/>
    </source>
</evidence>